<sequence>MRTTEDAQTADTTFKVSLIVAITAQNLEDILVTAFEGGITYWADTVHVPQNKTNDAIPWHYASDLVAHGGSVQILYQNSNEQLESQTLTRPKLLKGLEMFFMQHGYNLDNLMDFDAHDADCIVQYALFQKLVFG</sequence>
<proteinExistence type="predicted"/>
<evidence type="ECO:0000313" key="1">
    <source>
        <dbReference type="EMBL" id="PSR32190.1"/>
    </source>
</evidence>
<dbReference type="Proteomes" id="UP000242972">
    <property type="component" value="Unassembled WGS sequence"/>
</dbReference>
<accession>A0A2T2XCI2</accession>
<comment type="caution">
    <text evidence="1">The sequence shown here is derived from an EMBL/GenBank/DDBJ whole genome shotgun (WGS) entry which is preliminary data.</text>
</comment>
<evidence type="ECO:0000313" key="2">
    <source>
        <dbReference type="Proteomes" id="UP000242972"/>
    </source>
</evidence>
<gene>
    <name evidence="1" type="ORF">C7B46_15350</name>
</gene>
<organism evidence="1 2">
    <name type="scientific">Sulfobacillus benefaciens</name>
    <dbReference type="NCBI Taxonomy" id="453960"/>
    <lineage>
        <taxon>Bacteria</taxon>
        <taxon>Bacillati</taxon>
        <taxon>Bacillota</taxon>
        <taxon>Clostridia</taxon>
        <taxon>Eubacteriales</taxon>
        <taxon>Clostridiales Family XVII. Incertae Sedis</taxon>
        <taxon>Sulfobacillus</taxon>
    </lineage>
</organism>
<dbReference type="AlphaFoldDB" id="A0A2T2XCI2"/>
<protein>
    <submittedName>
        <fullName evidence="1">Uncharacterized protein</fullName>
    </submittedName>
</protein>
<dbReference type="EMBL" id="PXYW01000049">
    <property type="protein sequence ID" value="PSR32190.1"/>
    <property type="molecule type" value="Genomic_DNA"/>
</dbReference>
<name>A0A2T2XCI2_9FIRM</name>
<reference evidence="1 2" key="1">
    <citation type="journal article" date="2014" name="BMC Genomics">
        <title>Comparison of environmental and isolate Sulfobacillus genomes reveals diverse carbon, sulfur, nitrogen, and hydrogen metabolisms.</title>
        <authorList>
            <person name="Justice N.B."/>
            <person name="Norman A."/>
            <person name="Brown C.T."/>
            <person name="Singh A."/>
            <person name="Thomas B.C."/>
            <person name="Banfield J.F."/>
        </authorList>
    </citation>
    <scope>NUCLEOTIDE SEQUENCE [LARGE SCALE GENOMIC DNA]</scope>
    <source>
        <strain evidence="1">AMDSBA4</strain>
    </source>
</reference>